<keyword evidence="1" id="KW-1133">Transmembrane helix</keyword>
<feature type="transmembrane region" description="Helical" evidence="1">
    <location>
        <begin position="367"/>
        <end position="384"/>
    </location>
</feature>
<evidence type="ECO:0000313" key="3">
    <source>
        <dbReference type="Proteomes" id="UP000787472"/>
    </source>
</evidence>
<keyword evidence="1" id="KW-0472">Membrane</keyword>
<feature type="transmembrane region" description="Helical" evidence="1">
    <location>
        <begin position="251"/>
        <end position="270"/>
    </location>
</feature>
<proteinExistence type="predicted"/>
<comment type="caution">
    <text evidence="2">The sequence shown here is derived from an EMBL/GenBank/DDBJ whole genome shotgun (WGS) entry which is preliminary data.</text>
</comment>
<organism evidence="2 3">
    <name type="scientific">Pseudomaricurvus hydrocarbonicus</name>
    <dbReference type="NCBI Taxonomy" id="1470433"/>
    <lineage>
        <taxon>Bacteria</taxon>
        <taxon>Pseudomonadati</taxon>
        <taxon>Pseudomonadota</taxon>
        <taxon>Gammaproteobacteria</taxon>
        <taxon>Cellvibrionales</taxon>
        <taxon>Cellvibrionaceae</taxon>
        <taxon>Pseudomaricurvus</taxon>
    </lineage>
</organism>
<evidence type="ECO:0000256" key="1">
    <source>
        <dbReference type="SAM" id="Phobius"/>
    </source>
</evidence>
<dbReference type="RefSeq" id="WP_167192446.1">
    <property type="nucleotide sequence ID" value="NZ_JAAONZ010000033.1"/>
</dbReference>
<gene>
    <name evidence="2" type="ORF">G8770_23245</name>
</gene>
<dbReference type="Proteomes" id="UP000787472">
    <property type="component" value="Unassembled WGS sequence"/>
</dbReference>
<feature type="transmembrane region" description="Helical" evidence="1">
    <location>
        <begin position="103"/>
        <end position="123"/>
    </location>
</feature>
<evidence type="ECO:0000313" key="2">
    <source>
        <dbReference type="EMBL" id="NHO68479.1"/>
    </source>
</evidence>
<feature type="transmembrane region" description="Helical" evidence="1">
    <location>
        <begin position="135"/>
        <end position="156"/>
    </location>
</feature>
<keyword evidence="3" id="KW-1185">Reference proteome</keyword>
<dbReference type="AlphaFoldDB" id="A0A9E5T515"/>
<feature type="transmembrane region" description="Helical" evidence="1">
    <location>
        <begin position="205"/>
        <end position="222"/>
    </location>
</feature>
<feature type="transmembrane region" description="Helical" evidence="1">
    <location>
        <begin position="390"/>
        <end position="408"/>
    </location>
</feature>
<name>A0A9E5T515_9GAMM</name>
<feature type="transmembrane region" description="Helical" evidence="1">
    <location>
        <begin position="176"/>
        <end position="198"/>
    </location>
</feature>
<feature type="transmembrane region" description="Helical" evidence="1">
    <location>
        <begin position="75"/>
        <end position="91"/>
    </location>
</feature>
<reference evidence="2" key="1">
    <citation type="submission" date="2020-03" db="EMBL/GenBank/DDBJ databases">
        <authorList>
            <person name="Guo F."/>
        </authorList>
    </citation>
    <scope>NUCLEOTIDE SEQUENCE</scope>
    <source>
        <strain evidence="2">JCM 30134</strain>
    </source>
</reference>
<protein>
    <submittedName>
        <fullName evidence="2">Uncharacterized protein</fullName>
    </submittedName>
</protein>
<keyword evidence="1" id="KW-0812">Transmembrane</keyword>
<feature type="transmembrane region" description="Helical" evidence="1">
    <location>
        <begin position="20"/>
        <end position="38"/>
    </location>
</feature>
<dbReference type="EMBL" id="JAAONZ010000033">
    <property type="protein sequence ID" value="NHO68479.1"/>
    <property type="molecule type" value="Genomic_DNA"/>
</dbReference>
<sequence>MAAVNVRAISLEERMFLGRFERVLILGGLALLFVFYLLKSLIPGLGVGVIDLLAVTMLAGVFINKYGIPVVLRKSLCSYLIFIILLLVSSYQNSVQFNPEGQFLQLLVYLKFPLLIISCWYLSQSLWLKGIFGKFIKGVLFANVLFVVLQIINHSILSSIFPGMMLETYIGGARRLTGIFFHPTPLSFVSTLSLIYLVGDKKLAYKERYLLVIFCLFLMYFSGQRGEAVFLLASFLLGGGVWLCRRVIFKNVSLVSSAVVVLGYFLLGMFELNVLTDNDFARLVLFTGAKDVADTFFPIGSGLATYGSANSVLSGLYVDLGVADLWWYKQEQNYLTDTYWAMLIAEAGWLGLLFFLVSLFCFVRPFVFSRGSYYSCVALVFILLEAFTNPIFTGPCYLSLFAVLVMNFSTDRRLLQ</sequence>
<feature type="transmembrane region" description="Helical" evidence="1">
    <location>
        <begin position="339"/>
        <end position="360"/>
    </location>
</feature>
<accession>A0A9E5T515</accession>
<feature type="transmembrane region" description="Helical" evidence="1">
    <location>
        <begin position="44"/>
        <end position="63"/>
    </location>
</feature>